<feature type="compositionally biased region" description="Basic and acidic residues" evidence="1">
    <location>
        <begin position="86"/>
        <end position="114"/>
    </location>
</feature>
<proteinExistence type="predicted"/>
<dbReference type="InterPro" id="IPR013885">
    <property type="entry name" value="DUF1764_euk"/>
</dbReference>
<protein>
    <recommendedName>
        <fullName evidence="4">DUF1764-domain-containing protein</fullName>
    </recommendedName>
</protein>
<evidence type="ECO:0000256" key="1">
    <source>
        <dbReference type="SAM" id="MobiDB-lite"/>
    </source>
</evidence>
<evidence type="ECO:0000313" key="3">
    <source>
        <dbReference type="Proteomes" id="UP000183567"/>
    </source>
</evidence>
<sequence>MPTSEIDDIFSAKGKAKAVQSLTPLPLVDEKKKKKKKKDKLYPPKEIDPKTLKKRPAPETVVDPSSKSSTTTKRPKLDVSASSQPSHEKRKDEDRFKDSRGIAPRRKTDDGYNIYKEDELGISNTGGDTPQCPFDCNCCF</sequence>
<gene>
    <name evidence="2" type="ORF">AZE42_00309</name>
</gene>
<evidence type="ECO:0008006" key="4">
    <source>
        <dbReference type="Google" id="ProtNLM"/>
    </source>
</evidence>
<dbReference type="PANTHER" id="PTHR34066">
    <property type="entry name" value="GROWTH FACTOR 2"/>
    <property type="match status" value="1"/>
</dbReference>
<dbReference type="Pfam" id="PF08576">
    <property type="entry name" value="DUF1764"/>
    <property type="match status" value="1"/>
</dbReference>
<organism evidence="2 3">
    <name type="scientific">Rhizopogon vesiculosus</name>
    <dbReference type="NCBI Taxonomy" id="180088"/>
    <lineage>
        <taxon>Eukaryota</taxon>
        <taxon>Fungi</taxon>
        <taxon>Dikarya</taxon>
        <taxon>Basidiomycota</taxon>
        <taxon>Agaricomycotina</taxon>
        <taxon>Agaricomycetes</taxon>
        <taxon>Agaricomycetidae</taxon>
        <taxon>Boletales</taxon>
        <taxon>Suillineae</taxon>
        <taxon>Rhizopogonaceae</taxon>
        <taxon>Rhizopogon</taxon>
    </lineage>
</organism>
<keyword evidence="3" id="KW-1185">Reference proteome</keyword>
<dbReference type="EMBL" id="LVVM01005376">
    <property type="protein sequence ID" value="OJA10794.1"/>
    <property type="molecule type" value="Genomic_DNA"/>
</dbReference>
<dbReference type="Proteomes" id="UP000183567">
    <property type="component" value="Unassembled WGS sequence"/>
</dbReference>
<evidence type="ECO:0000313" key="2">
    <source>
        <dbReference type="EMBL" id="OJA10794.1"/>
    </source>
</evidence>
<reference evidence="2 3" key="1">
    <citation type="submission" date="2016-03" db="EMBL/GenBank/DDBJ databases">
        <title>Comparative genomics of the ectomycorrhizal sister species Rhizopogon vinicolor and Rhizopogon vesiculosus (Basidiomycota: Boletales) reveals a divergence of the mating type B locus.</title>
        <authorList>
            <person name="Mujic A.B."/>
            <person name="Kuo A."/>
            <person name="Tritt A."/>
            <person name="Lipzen A."/>
            <person name="Chen C."/>
            <person name="Johnson J."/>
            <person name="Sharma A."/>
            <person name="Barry K."/>
            <person name="Grigoriev I.V."/>
            <person name="Spatafora J.W."/>
        </authorList>
    </citation>
    <scope>NUCLEOTIDE SEQUENCE [LARGE SCALE GENOMIC DNA]</scope>
    <source>
        <strain evidence="2 3">AM-OR11-056</strain>
    </source>
</reference>
<name>A0A1J8QN09_9AGAM</name>
<feature type="region of interest" description="Disordered" evidence="1">
    <location>
        <begin position="1"/>
        <end position="114"/>
    </location>
</feature>
<dbReference type="OrthoDB" id="20835at2759"/>
<comment type="caution">
    <text evidence="2">The sequence shown here is derived from an EMBL/GenBank/DDBJ whole genome shotgun (WGS) entry which is preliminary data.</text>
</comment>
<accession>A0A1J8QN09</accession>
<feature type="compositionally biased region" description="Basic and acidic residues" evidence="1">
    <location>
        <begin position="40"/>
        <end position="51"/>
    </location>
</feature>
<dbReference type="AlphaFoldDB" id="A0A1J8QN09"/>
<dbReference type="PANTHER" id="PTHR34066:SF1">
    <property type="entry name" value="DUF1764 FAMILY PROTEIN"/>
    <property type="match status" value="1"/>
</dbReference>